<proteinExistence type="predicted"/>
<dbReference type="OrthoDB" id="9984533at2759"/>
<dbReference type="STRING" id="357750.A0A2S6C8B6"/>
<evidence type="ECO:0000259" key="3">
    <source>
        <dbReference type="Pfam" id="PF05368"/>
    </source>
</evidence>
<accession>A0A2S6C8B6</accession>
<comment type="caution">
    <text evidence="4">The sequence shown here is derived from an EMBL/GenBank/DDBJ whole genome shotgun (WGS) entry which is preliminary data.</text>
</comment>
<dbReference type="Pfam" id="PF05368">
    <property type="entry name" value="NmrA"/>
    <property type="match status" value="1"/>
</dbReference>
<evidence type="ECO:0000256" key="2">
    <source>
        <dbReference type="ARBA" id="ARBA00023002"/>
    </source>
</evidence>
<evidence type="ECO:0000313" key="4">
    <source>
        <dbReference type="EMBL" id="PPJ55984.1"/>
    </source>
</evidence>
<evidence type="ECO:0000256" key="1">
    <source>
        <dbReference type="ARBA" id="ARBA00022857"/>
    </source>
</evidence>
<dbReference type="Proteomes" id="UP000237631">
    <property type="component" value="Unassembled WGS sequence"/>
</dbReference>
<dbReference type="PANTHER" id="PTHR47706:SF1">
    <property type="entry name" value="CIPA-LIKE, PUTATIVE (AFU_ORTHOLOGUE AFUA_1G12460)-RELATED"/>
    <property type="match status" value="1"/>
</dbReference>
<dbReference type="PANTHER" id="PTHR47706">
    <property type="entry name" value="NMRA-LIKE FAMILY PROTEIN"/>
    <property type="match status" value="1"/>
</dbReference>
<dbReference type="InterPro" id="IPR036291">
    <property type="entry name" value="NAD(P)-bd_dom_sf"/>
</dbReference>
<dbReference type="AlphaFoldDB" id="A0A2S6C8B6"/>
<reference evidence="5" key="1">
    <citation type="journal article" date="2017" name="bioRxiv">
        <title>Conservation of a gene cluster reveals novel cercosporin biosynthetic mechanisms and extends production to the genus Colletotrichum.</title>
        <authorList>
            <person name="de Jonge R."/>
            <person name="Ebert M.K."/>
            <person name="Huitt-Roehl C.R."/>
            <person name="Pal P."/>
            <person name="Suttle J.C."/>
            <person name="Spanner R.E."/>
            <person name="Neubauer J.D."/>
            <person name="Jurick W.M.II."/>
            <person name="Stott K.A."/>
            <person name="Secor G.A."/>
            <person name="Thomma B.P.H.J."/>
            <person name="Van de Peer Y."/>
            <person name="Townsend C.A."/>
            <person name="Bolton M.D."/>
        </authorList>
    </citation>
    <scope>NUCLEOTIDE SEQUENCE [LARGE SCALE GENOMIC DNA]</scope>
    <source>
        <strain evidence="5">CBS538.71</strain>
    </source>
</reference>
<dbReference type="InterPro" id="IPR051609">
    <property type="entry name" value="NmrA/Isoflavone_reductase-like"/>
</dbReference>
<dbReference type="InterPro" id="IPR045312">
    <property type="entry name" value="PCBER-like"/>
</dbReference>
<dbReference type="GO" id="GO:0016491">
    <property type="term" value="F:oxidoreductase activity"/>
    <property type="evidence" value="ECO:0007669"/>
    <property type="project" value="UniProtKB-KW"/>
</dbReference>
<sequence>MAYQNIAVAGATGNLGPSVVNALVDSGLTVTVLSKSGKTDKLPSSVKTVKTDYSSQSLTDAFKGQDAVVSLLPNHDGQPPLIDAAIEAGVKFFLPSEFGSDIAGSAKIAALPVFAGKVKTQEYLKSKQDKVSYAFVVNGLFLDWGIGAGFNVNLNGPTRVLDGGNDKHSTTTLEDVGKATVAVLKNPDQFKNRAVYVQSAAVSQNELIAIAEKKGKSIQRVEATTEQIETHAWAKIKNGTAELPTFLDFIALSALSTPYGNNWSAKNDNELVGIKEKTQEELEQIVAQFA</sequence>
<name>A0A2S6C8B6_9PEZI</name>
<dbReference type="Gene3D" id="3.40.50.720">
    <property type="entry name" value="NAD(P)-binding Rossmann-like Domain"/>
    <property type="match status" value="1"/>
</dbReference>
<dbReference type="CDD" id="cd05259">
    <property type="entry name" value="PCBER_SDR_a"/>
    <property type="match status" value="1"/>
</dbReference>
<organism evidence="4 5">
    <name type="scientific">Cercospora berteroae</name>
    <dbReference type="NCBI Taxonomy" id="357750"/>
    <lineage>
        <taxon>Eukaryota</taxon>
        <taxon>Fungi</taxon>
        <taxon>Dikarya</taxon>
        <taxon>Ascomycota</taxon>
        <taxon>Pezizomycotina</taxon>
        <taxon>Dothideomycetes</taxon>
        <taxon>Dothideomycetidae</taxon>
        <taxon>Mycosphaerellales</taxon>
        <taxon>Mycosphaerellaceae</taxon>
        <taxon>Cercospora</taxon>
    </lineage>
</organism>
<evidence type="ECO:0000313" key="5">
    <source>
        <dbReference type="Proteomes" id="UP000237631"/>
    </source>
</evidence>
<feature type="domain" description="NmrA-like" evidence="3">
    <location>
        <begin position="4"/>
        <end position="227"/>
    </location>
</feature>
<dbReference type="SUPFAM" id="SSF51735">
    <property type="entry name" value="NAD(P)-binding Rossmann-fold domains"/>
    <property type="match status" value="1"/>
</dbReference>
<dbReference type="InterPro" id="IPR008030">
    <property type="entry name" value="NmrA-like"/>
</dbReference>
<keyword evidence="1" id="KW-0521">NADP</keyword>
<gene>
    <name evidence="4" type="ORF">CBER1_03583</name>
</gene>
<keyword evidence="2" id="KW-0560">Oxidoreductase</keyword>
<dbReference type="EMBL" id="PNEN01000528">
    <property type="protein sequence ID" value="PPJ55984.1"/>
    <property type="molecule type" value="Genomic_DNA"/>
</dbReference>
<keyword evidence="5" id="KW-1185">Reference proteome</keyword>
<protein>
    <recommendedName>
        <fullName evidence="3">NmrA-like domain-containing protein</fullName>
    </recommendedName>
</protein>
<dbReference type="Gene3D" id="3.90.25.10">
    <property type="entry name" value="UDP-galactose 4-epimerase, domain 1"/>
    <property type="match status" value="1"/>
</dbReference>